<evidence type="ECO:0000256" key="1">
    <source>
        <dbReference type="ARBA" id="ARBA00003561"/>
    </source>
</evidence>
<dbReference type="OrthoDB" id="9785870at2"/>
<sequence>MISSRTQVTEMIVSAKVRKGLKWADIAKQVGQSKEWTTAACLGQMTLDKKQAEIVGGIFELSDEAIAWLQIVPSKGSLSTAIPTDPLIYRWYEIVSVYGSTIKELIHEEFGDGIMSAIDFSMDIQRQADPKGDRVQVLLSGKFLPYKTY</sequence>
<feature type="active site" evidence="3">
    <location>
        <position position="93"/>
    </location>
</feature>
<dbReference type="InterPro" id="IPR036581">
    <property type="entry name" value="Cyanate_lyase_C_sf"/>
</dbReference>
<reference evidence="6" key="1">
    <citation type="submission" date="2017-05" db="EMBL/GenBank/DDBJ databases">
        <title>Complete and WGS of Bordetella genogroups.</title>
        <authorList>
            <person name="Spilker T."/>
            <person name="Lipuma J."/>
        </authorList>
    </citation>
    <scope>NUCLEOTIDE SEQUENCE [LARGE SCALE GENOMIC DNA]</scope>
    <source>
        <strain evidence="6">AU8856</strain>
    </source>
</reference>
<dbReference type="SUPFAM" id="SSF47413">
    <property type="entry name" value="lambda repressor-like DNA-binding domains"/>
    <property type="match status" value="1"/>
</dbReference>
<keyword evidence="2 3" id="KW-0456">Lyase</keyword>
<dbReference type="GO" id="GO:0008824">
    <property type="term" value="F:cyanate hydratase activity"/>
    <property type="evidence" value="ECO:0007669"/>
    <property type="project" value="UniProtKB-UniRule"/>
</dbReference>
<feature type="active site" evidence="3">
    <location>
        <position position="90"/>
    </location>
</feature>
<dbReference type="InterPro" id="IPR048564">
    <property type="entry name" value="CYNS_N"/>
</dbReference>
<dbReference type="InterPro" id="IPR003712">
    <property type="entry name" value="Cyanate_lyase_C"/>
</dbReference>
<dbReference type="PIRSF" id="PIRSF001263">
    <property type="entry name" value="Cyanate_hydratas"/>
    <property type="match status" value="1"/>
</dbReference>
<feature type="domain" description="Cyanate lyase C-terminal" evidence="4">
    <location>
        <begin position="77"/>
        <end position="149"/>
    </location>
</feature>
<organism evidence="5 6">
    <name type="scientific">Bordetella genomosp. 11</name>
    <dbReference type="NCBI Taxonomy" id="1416808"/>
    <lineage>
        <taxon>Bacteria</taxon>
        <taxon>Pseudomonadati</taxon>
        <taxon>Pseudomonadota</taxon>
        <taxon>Betaproteobacteria</taxon>
        <taxon>Burkholderiales</taxon>
        <taxon>Alcaligenaceae</taxon>
        <taxon>Bordetella</taxon>
    </lineage>
</organism>
<dbReference type="PRINTS" id="PR01693">
    <property type="entry name" value="CYANASE"/>
</dbReference>
<evidence type="ECO:0000259" key="4">
    <source>
        <dbReference type="SMART" id="SM01116"/>
    </source>
</evidence>
<dbReference type="PANTHER" id="PTHR34186">
    <property type="entry name" value="CYANATE HYDRATASE"/>
    <property type="match status" value="1"/>
</dbReference>
<dbReference type="Pfam" id="PF02560">
    <property type="entry name" value="Cyanate_lyase"/>
    <property type="match status" value="1"/>
</dbReference>
<dbReference type="InterPro" id="IPR008076">
    <property type="entry name" value="Cyanase"/>
</dbReference>
<dbReference type="RefSeq" id="WP_094841923.1">
    <property type="nucleotide sequence ID" value="NZ_NEVS01000004.1"/>
</dbReference>
<dbReference type="EMBL" id="NEVS01000004">
    <property type="protein sequence ID" value="OZI60510.1"/>
    <property type="molecule type" value="Genomic_DNA"/>
</dbReference>
<evidence type="ECO:0000313" key="6">
    <source>
        <dbReference type="Proteomes" id="UP000215767"/>
    </source>
</evidence>
<protein>
    <recommendedName>
        <fullName evidence="3">Cyanate hydratase</fullName>
        <shortName evidence="3">Cyanase</shortName>
        <ecNumber evidence="3">4.2.1.104</ecNumber>
    </recommendedName>
    <alternativeName>
        <fullName evidence="3">Cyanate hydrolase</fullName>
    </alternativeName>
    <alternativeName>
        <fullName evidence="3">Cyanate lyase</fullName>
    </alternativeName>
</protein>
<keyword evidence="6" id="KW-1185">Reference proteome</keyword>
<dbReference type="SMART" id="SM01116">
    <property type="entry name" value="Cyanate_lyase"/>
    <property type="match status" value="1"/>
</dbReference>
<comment type="catalytic activity">
    <reaction evidence="3">
        <text>cyanate + hydrogencarbonate + 3 H(+) = NH4(+) + 2 CO2</text>
        <dbReference type="Rhea" id="RHEA:11120"/>
        <dbReference type="ChEBI" id="CHEBI:15378"/>
        <dbReference type="ChEBI" id="CHEBI:16526"/>
        <dbReference type="ChEBI" id="CHEBI:17544"/>
        <dbReference type="ChEBI" id="CHEBI:28938"/>
        <dbReference type="ChEBI" id="CHEBI:29195"/>
        <dbReference type="EC" id="4.2.1.104"/>
    </reaction>
</comment>
<dbReference type="Pfam" id="PF21291">
    <property type="entry name" value="CYNS_N"/>
    <property type="match status" value="1"/>
</dbReference>
<evidence type="ECO:0000313" key="5">
    <source>
        <dbReference type="EMBL" id="OZI60510.1"/>
    </source>
</evidence>
<dbReference type="EC" id="4.2.1.104" evidence="3"/>
<dbReference type="Gene3D" id="3.30.1160.10">
    <property type="entry name" value="Cyanate lyase, C-terminal domain"/>
    <property type="match status" value="1"/>
</dbReference>
<evidence type="ECO:0000256" key="2">
    <source>
        <dbReference type="ARBA" id="ARBA00023239"/>
    </source>
</evidence>
<name>A0A261UH15_9BORD</name>
<dbReference type="Gene3D" id="1.10.260.40">
    <property type="entry name" value="lambda repressor-like DNA-binding domains"/>
    <property type="match status" value="1"/>
</dbReference>
<accession>A0A261UH15</accession>
<comment type="caution">
    <text evidence="5">The sequence shown here is derived from an EMBL/GenBank/DDBJ whole genome shotgun (WGS) entry which is preliminary data.</text>
</comment>
<dbReference type="Proteomes" id="UP000215767">
    <property type="component" value="Unassembled WGS sequence"/>
</dbReference>
<dbReference type="PANTHER" id="PTHR34186:SF2">
    <property type="entry name" value="CYANATE HYDRATASE"/>
    <property type="match status" value="1"/>
</dbReference>
<evidence type="ECO:0000256" key="3">
    <source>
        <dbReference type="HAMAP-Rule" id="MF_00535"/>
    </source>
</evidence>
<gene>
    <name evidence="3" type="primary">cynS</name>
    <name evidence="5" type="ORF">CAL28_13915</name>
</gene>
<dbReference type="CDD" id="cd00559">
    <property type="entry name" value="Cyanase_C"/>
    <property type="match status" value="1"/>
</dbReference>
<dbReference type="NCBIfam" id="NF002773">
    <property type="entry name" value="PRK02866.1"/>
    <property type="match status" value="1"/>
</dbReference>
<dbReference type="InterPro" id="IPR010982">
    <property type="entry name" value="Lambda_DNA-bd_dom_sf"/>
</dbReference>
<comment type="function">
    <text evidence="1 3">Catalyzes the reaction of cyanate with bicarbonate to produce ammonia and carbon dioxide.</text>
</comment>
<proteinExistence type="inferred from homology"/>
<dbReference type="NCBIfam" id="TIGR00673">
    <property type="entry name" value="cynS"/>
    <property type="match status" value="1"/>
</dbReference>
<dbReference type="GO" id="GO:0003677">
    <property type="term" value="F:DNA binding"/>
    <property type="evidence" value="ECO:0007669"/>
    <property type="project" value="InterPro"/>
</dbReference>
<feature type="active site" evidence="3">
    <location>
        <position position="116"/>
    </location>
</feature>
<comment type="similarity">
    <text evidence="3">Belongs to the cyanase family.</text>
</comment>
<dbReference type="HAMAP" id="MF_00535">
    <property type="entry name" value="Cyanate_hydrat"/>
    <property type="match status" value="1"/>
</dbReference>
<dbReference type="SUPFAM" id="SSF55234">
    <property type="entry name" value="Cyanase C-terminal domain"/>
    <property type="match status" value="1"/>
</dbReference>
<dbReference type="AlphaFoldDB" id="A0A261UH15"/>